<comment type="caution">
    <text evidence="2">The sequence shown here is derived from an EMBL/GenBank/DDBJ whole genome shotgun (WGS) entry which is preliminary data.</text>
</comment>
<dbReference type="AlphaFoldDB" id="A0A7C8U6A4"/>
<evidence type="ECO:0000313" key="2">
    <source>
        <dbReference type="EMBL" id="KAF3201164.1"/>
    </source>
</evidence>
<gene>
    <name evidence="2" type="ORF">TWF191_003480</name>
    <name evidence="1" type="ORF">TWF679_004050</name>
</gene>
<reference evidence="2 3" key="1">
    <citation type="submission" date="2019-06" db="EMBL/GenBank/DDBJ databases">
        <authorList>
            <person name="Palmer J.M."/>
        </authorList>
    </citation>
    <scope>NUCLEOTIDE SEQUENCE [LARGE SCALE GENOMIC DNA]</scope>
    <source>
        <strain evidence="2 3">TWF191</strain>
        <strain evidence="1">TWF679</strain>
    </source>
</reference>
<dbReference type="Proteomes" id="UP000614610">
    <property type="component" value="Unassembled WGS sequence"/>
</dbReference>
<name>A0A7C8U6A4_ORBOL</name>
<evidence type="ECO:0000313" key="3">
    <source>
        <dbReference type="Proteomes" id="UP000483672"/>
    </source>
</evidence>
<dbReference type="Proteomes" id="UP000483672">
    <property type="component" value="Unassembled WGS sequence"/>
</dbReference>
<organism evidence="2 3">
    <name type="scientific">Orbilia oligospora</name>
    <name type="common">Nematode-trapping fungus</name>
    <name type="synonym">Arthrobotrys oligospora</name>
    <dbReference type="NCBI Taxonomy" id="2813651"/>
    <lineage>
        <taxon>Eukaryota</taxon>
        <taxon>Fungi</taxon>
        <taxon>Dikarya</taxon>
        <taxon>Ascomycota</taxon>
        <taxon>Pezizomycotina</taxon>
        <taxon>Orbiliomycetes</taxon>
        <taxon>Orbiliales</taxon>
        <taxon>Orbiliaceae</taxon>
        <taxon>Orbilia</taxon>
    </lineage>
</organism>
<accession>A0A7C8U6A4</accession>
<sequence length="119" mass="14015">MRVSASGVDFSPETKTIIRRIKGRRPRFSTHSRSMLAWDVINSTLESRSTLGVEYQAGLRIKPKNWILDDRDCRRIYRRRKDFSIISQAVELKRRLQVQNAKPGAYNRLKLISEPHQQY</sequence>
<protein>
    <submittedName>
        <fullName evidence="2">Uncharacterized protein</fullName>
    </submittedName>
</protein>
<dbReference type="EMBL" id="WIWT01000192">
    <property type="protein sequence ID" value="KAF3196853.1"/>
    <property type="molecule type" value="Genomic_DNA"/>
</dbReference>
<evidence type="ECO:0000313" key="1">
    <source>
        <dbReference type="EMBL" id="KAF3196853.1"/>
    </source>
</evidence>
<proteinExistence type="predicted"/>
<dbReference type="EMBL" id="WIPF01000185">
    <property type="protein sequence ID" value="KAF3201164.1"/>
    <property type="molecule type" value="Genomic_DNA"/>
</dbReference>